<evidence type="ECO:0000313" key="1">
    <source>
        <dbReference type="EMBL" id="GFY07261.1"/>
    </source>
</evidence>
<sequence>MGMDVAFVQTNLGRVYKQPPVIWILTDVHEMHRLYQDMKPHDLSSQRNDSFHKSCNLDSWTQDFVSHTIVRLRHYLSHCSCKVRHPSYDDYATDKTYEPCLPEGKSSSYESDEEKHANICNRKKNLGHPLPSKPPEPIHFIVLAVANLGFSTYKRQYQIKLLQKIKMHLLKFKLEIVEARSLPVKKSILTDEKDGSDVIPPAKRLKYYNPPAKGSCKDKKHDKMYNHI</sequence>
<dbReference type="AlphaFoldDB" id="A0A8X6S7R6"/>
<dbReference type="Proteomes" id="UP000887159">
    <property type="component" value="Unassembled WGS sequence"/>
</dbReference>
<gene>
    <name evidence="1" type="ORF">TNCV_5084481</name>
</gene>
<proteinExistence type="predicted"/>
<keyword evidence="2" id="KW-1185">Reference proteome</keyword>
<accession>A0A8X6S7R6</accession>
<dbReference type="EMBL" id="BMAU01021272">
    <property type="protein sequence ID" value="GFY07261.1"/>
    <property type="molecule type" value="Genomic_DNA"/>
</dbReference>
<reference evidence="1" key="1">
    <citation type="submission" date="2020-08" db="EMBL/GenBank/DDBJ databases">
        <title>Multicomponent nature underlies the extraordinary mechanical properties of spider dragline silk.</title>
        <authorList>
            <person name="Kono N."/>
            <person name="Nakamura H."/>
            <person name="Mori M."/>
            <person name="Yoshida Y."/>
            <person name="Ohtoshi R."/>
            <person name="Malay A.D."/>
            <person name="Moran D.A.P."/>
            <person name="Tomita M."/>
            <person name="Numata K."/>
            <person name="Arakawa K."/>
        </authorList>
    </citation>
    <scope>NUCLEOTIDE SEQUENCE</scope>
</reference>
<organism evidence="1 2">
    <name type="scientific">Trichonephila clavipes</name>
    <name type="common">Golden silk orbweaver</name>
    <name type="synonym">Nephila clavipes</name>
    <dbReference type="NCBI Taxonomy" id="2585209"/>
    <lineage>
        <taxon>Eukaryota</taxon>
        <taxon>Metazoa</taxon>
        <taxon>Ecdysozoa</taxon>
        <taxon>Arthropoda</taxon>
        <taxon>Chelicerata</taxon>
        <taxon>Arachnida</taxon>
        <taxon>Araneae</taxon>
        <taxon>Araneomorphae</taxon>
        <taxon>Entelegynae</taxon>
        <taxon>Araneoidea</taxon>
        <taxon>Nephilidae</taxon>
        <taxon>Trichonephila</taxon>
    </lineage>
</organism>
<comment type="caution">
    <text evidence="1">The sequence shown here is derived from an EMBL/GenBank/DDBJ whole genome shotgun (WGS) entry which is preliminary data.</text>
</comment>
<protein>
    <submittedName>
        <fullName evidence="1">Uncharacterized protein</fullName>
    </submittedName>
</protein>
<evidence type="ECO:0000313" key="2">
    <source>
        <dbReference type="Proteomes" id="UP000887159"/>
    </source>
</evidence>
<name>A0A8X6S7R6_TRICX</name>